<comment type="cofactor">
    <cofactor evidence="10">
        <name>Zn(2+)</name>
        <dbReference type="ChEBI" id="CHEBI:29105"/>
    </cofactor>
</comment>
<dbReference type="SUPFAM" id="SSF56784">
    <property type="entry name" value="HAD-like"/>
    <property type="match status" value="1"/>
</dbReference>
<feature type="binding site" evidence="10">
    <location>
        <position position="100"/>
    </location>
    <ligand>
        <name>Zn(2+)</name>
        <dbReference type="ChEBI" id="CHEBI:29105"/>
    </ligand>
</feature>
<evidence type="ECO:0000256" key="1">
    <source>
        <dbReference type="ARBA" id="ARBA00004496"/>
    </source>
</evidence>
<feature type="binding site" evidence="10">
    <location>
        <position position="13"/>
    </location>
    <ligand>
        <name>Mg(2+)</name>
        <dbReference type="ChEBI" id="CHEBI:18420"/>
    </ligand>
</feature>
<protein>
    <recommendedName>
        <fullName evidence="6 7">D,D-heptose 1,7-bisphosphate phosphatase</fullName>
        <ecNumber evidence="7">3.1.3.-</ecNumber>
    </recommendedName>
</protein>
<keyword evidence="5 7" id="KW-0119">Carbohydrate metabolism</keyword>
<comment type="caution">
    <text evidence="11">The sequence shown here is derived from an EMBL/GenBank/DDBJ whole genome shotgun (WGS) entry which is preliminary data.</text>
</comment>
<dbReference type="GO" id="GO:0016791">
    <property type="term" value="F:phosphatase activity"/>
    <property type="evidence" value="ECO:0007669"/>
    <property type="project" value="InterPro"/>
</dbReference>
<feature type="site" description="Contributes to substrate recognition" evidence="9">
    <location>
        <position position="110"/>
    </location>
</feature>
<keyword evidence="4 7" id="KW-0378">Hydrolase</keyword>
<dbReference type="EMBL" id="JACEOL010000031">
    <property type="protein sequence ID" value="MBA4602613.1"/>
    <property type="molecule type" value="Genomic_DNA"/>
</dbReference>
<proteinExistence type="inferred from homology"/>
<evidence type="ECO:0000256" key="6">
    <source>
        <dbReference type="ARBA" id="ARBA00031828"/>
    </source>
</evidence>
<dbReference type="Gene3D" id="3.40.50.1000">
    <property type="entry name" value="HAD superfamily/HAD-like"/>
    <property type="match status" value="1"/>
</dbReference>
<reference evidence="11 12" key="1">
    <citation type="submission" date="2020-07" db="EMBL/GenBank/DDBJ databases">
        <title>Thermoactinomyces phylogeny.</title>
        <authorList>
            <person name="Dunlap C."/>
        </authorList>
    </citation>
    <scope>NUCLEOTIDE SEQUENCE [LARGE SCALE GENOMIC DNA]</scope>
    <source>
        <strain evidence="11 12">AMNI-1</strain>
    </source>
</reference>
<organism evidence="11 12">
    <name type="scientific">Thermoactinomyces mirandus</name>
    <dbReference type="NCBI Taxonomy" id="2756294"/>
    <lineage>
        <taxon>Bacteria</taxon>
        <taxon>Bacillati</taxon>
        <taxon>Bacillota</taxon>
        <taxon>Bacilli</taxon>
        <taxon>Bacillales</taxon>
        <taxon>Thermoactinomycetaceae</taxon>
        <taxon>Thermoactinomyces</taxon>
    </lineage>
</organism>
<evidence type="ECO:0000256" key="7">
    <source>
        <dbReference type="PIRNR" id="PIRNR004682"/>
    </source>
</evidence>
<comment type="cofactor">
    <cofactor evidence="10">
        <name>Mg(2+)</name>
        <dbReference type="ChEBI" id="CHEBI:18420"/>
    </cofactor>
</comment>
<evidence type="ECO:0000256" key="8">
    <source>
        <dbReference type="PIRSR" id="PIRSR004682-1"/>
    </source>
</evidence>
<sequence length="173" mass="19184">MEKLVKAVFLDRDGVINEVKTDRVNLVNRPEDFHLLAGVPEAIAKLRQLGFKIFVVTNQGGVGLGYITEKTLAKIHQKMRRDLIAQHPEAIIDDILYCPHKPVAGCACRKPRAGMILKLAQKYHVDLSQSWMIGDRTTDLEAGNRAGCQSILISKDYTLIDFANDLSVETVGG</sequence>
<dbReference type="InterPro" id="IPR006549">
    <property type="entry name" value="HAD-SF_hydro_IIIA"/>
</dbReference>
<gene>
    <name evidence="11" type="ORF">H2C83_09860</name>
</gene>
<feature type="binding site" evidence="10">
    <location>
        <position position="135"/>
    </location>
    <ligand>
        <name>Mg(2+)</name>
        <dbReference type="ChEBI" id="CHEBI:18420"/>
    </ligand>
</feature>
<feature type="active site" description="Nucleophile" evidence="8">
    <location>
        <position position="11"/>
    </location>
</feature>
<dbReference type="InterPro" id="IPR036412">
    <property type="entry name" value="HAD-like_sf"/>
</dbReference>
<dbReference type="InterPro" id="IPR023214">
    <property type="entry name" value="HAD_sf"/>
</dbReference>
<evidence type="ECO:0000256" key="3">
    <source>
        <dbReference type="ARBA" id="ARBA00022723"/>
    </source>
</evidence>
<dbReference type="PIRSF" id="PIRSF004682">
    <property type="entry name" value="GmhB"/>
    <property type="match status" value="1"/>
</dbReference>
<evidence type="ECO:0000256" key="2">
    <source>
        <dbReference type="ARBA" id="ARBA00022490"/>
    </source>
</evidence>
<dbReference type="CDD" id="cd07503">
    <property type="entry name" value="HAD_HisB-N"/>
    <property type="match status" value="1"/>
</dbReference>
<dbReference type="NCBIfam" id="TIGR01656">
    <property type="entry name" value="Histidinol-ppas"/>
    <property type="match status" value="1"/>
</dbReference>
<evidence type="ECO:0000313" key="11">
    <source>
        <dbReference type="EMBL" id="MBA4602613.1"/>
    </source>
</evidence>
<keyword evidence="3 10" id="KW-0479">Metal-binding</keyword>
<evidence type="ECO:0000256" key="10">
    <source>
        <dbReference type="PIRSR" id="PIRSR004682-4"/>
    </source>
</evidence>
<dbReference type="InterPro" id="IPR006543">
    <property type="entry name" value="Histidinol-phos"/>
</dbReference>
<evidence type="ECO:0000256" key="9">
    <source>
        <dbReference type="PIRSR" id="PIRSR004682-3"/>
    </source>
</evidence>
<dbReference type="GO" id="GO:0005737">
    <property type="term" value="C:cytoplasm"/>
    <property type="evidence" value="ECO:0007669"/>
    <property type="project" value="UniProtKB-SubCell"/>
</dbReference>
<dbReference type="GO" id="GO:0046872">
    <property type="term" value="F:metal ion binding"/>
    <property type="evidence" value="ECO:0007669"/>
    <property type="project" value="UniProtKB-KW"/>
</dbReference>
<dbReference type="Proteomes" id="UP000538292">
    <property type="component" value="Unassembled WGS sequence"/>
</dbReference>
<dbReference type="InterPro" id="IPR004446">
    <property type="entry name" value="Heptose_bisP_phosphatase"/>
</dbReference>
<dbReference type="NCBIfam" id="TIGR01662">
    <property type="entry name" value="HAD-SF-IIIA"/>
    <property type="match status" value="1"/>
</dbReference>
<dbReference type="AlphaFoldDB" id="A0A7W1XSR4"/>
<evidence type="ECO:0000313" key="12">
    <source>
        <dbReference type="Proteomes" id="UP000538292"/>
    </source>
</evidence>
<name>A0A7W1XSR4_9BACL</name>
<keyword evidence="10" id="KW-0862">Zinc</keyword>
<feature type="binding site" evidence="10">
    <location>
        <position position="11"/>
    </location>
    <ligand>
        <name>Mg(2+)</name>
        <dbReference type="ChEBI" id="CHEBI:18420"/>
    </ligand>
</feature>
<feature type="binding site" evidence="10">
    <location>
        <position position="106"/>
    </location>
    <ligand>
        <name>Zn(2+)</name>
        <dbReference type="ChEBI" id="CHEBI:29105"/>
    </ligand>
</feature>
<accession>A0A7W1XSR4</accession>
<keyword evidence="10" id="KW-0460">Magnesium</keyword>
<evidence type="ECO:0000256" key="5">
    <source>
        <dbReference type="ARBA" id="ARBA00023277"/>
    </source>
</evidence>
<feature type="binding site" evidence="10">
    <location>
        <position position="98"/>
    </location>
    <ligand>
        <name>Zn(2+)</name>
        <dbReference type="ChEBI" id="CHEBI:29105"/>
    </ligand>
</feature>
<dbReference type="EC" id="3.1.3.-" evidence="7"/>
<evidence type="ECO:0000256" key="4">
    <source>
        <dbReference type="ARBA" id="ARBA00022801"/>
    </source>
</evidence>
<feature type="site" description="Contributes to substrate recognition" evidence="9">
    <location>
        <position position="109"/>
    </location>
</feature>
<feature type="binding site" evidence="10">
    <location>
        <position position="108"/>
    </location>
    <ligand>
        <name>Zn(2+)</name>
        <dbReference type="ChEBI" id="CHEBI:29105"/>
    </ligand>
</feature>
<keyword evidence="2 7" id="KW-0963">Cytoplasm</keyword>
<feature type="active site" description="Proton donor" evidence="8">
    <location>
        <position position="13"/>
    </location>
</feature>
<dbReference type="PANTHER" id="PTHR42891">
    <property type="entry name" value="D-GLYCERO-BETA-D-MANNO-HEPTOSE-1,7-BISPHOSPHATE 7-PHOSPHATASE"/>
    <property type="match status" value="1"/>
</dbReference>
<dbReference type="Pfam" id="PF13242">
    <property type="entry name" value="Hydrolase_like"/>
    <property type="match status" value="1"/>
</dbReference>
<comment type="subcellular location">
    <subcellularLocation>
        <location evidence="1 7">Cytoplasm</location>
    </subcellularLocation>
</comment>
<feature type="site" description="Stabilizes the phosphoryl group" evidence="9">
    <location>
        <position position="57"/>
    </location>
</feature>
<dbReference type="PANTHER" id="PTHR42891:SF1">
    <property type="entry name" value="D-GLYCERO-BETA-D-MANNO-HEPTOSE-1,7-BISPHOSPHATE 7-PHOSPHATASE"/>
    <property type="match status" value="1"/>
</dbReference>
<dbReference type="RefSeq" id="WP_181740318.1">
    <property type="nucleotide sequence ID" value="NZ_JACEOL010000031.1"/>
</dbReference>
<dbReference type="GO" id="GO:0005975">
    <property type="term" value="P:carbohydrate metabolic process"/>
    <property type="evidence" value="ECO:0007669"/>
    <property type="project" value="InterPro"/>
</dbReference>
<keyword evidence="12" id="KW-1185">Reference proteome</keyword>
<comment type="similarity">
    <text evidence="7">Belongs to the gmhB family.</text>
</comment>